<dbReference type="EMBL" id="BTPU01000092">
    <property type="protein sequence ID" value="GMQ64972.1"/>
    <property type="molecule type" value="Genomic_DNA"/>
</dbReference>
<evidence type="ECO:0000313" key="2">
    <source>
        <dbReference type="Proteomes" id="UP001374599"/>
    </source>
</evidence>
<gene>
    <name evidence="1" type="primary">degU</name>
    <name evidence="1" type="ORF">AN2V17_42140</name>
</gene>
<organism evidence="1 2">
    <name type="scientific">Vallitalea maricola</name>
    <dbReference type="NCBI Taxonomy" id="3074433"/>
    <lineage>
        <taxon>Bacteria</taxon>
        <taxon>Bacillati</taxon>
        <taxon>Bacillota</taxon>
        <taxon>Clostridia</taxon>
        <taxon>Lachnospirales</taxon>
        <taxon>Vallitaleaceae</taxon>
        <taxon>Vallitalea</taxon>
    </lineage>
</organism>
<dbReference type="Proteomes" id="UP001374599">
    <property type="component" value="Unassembled WGS sequence"/>
</dbReference>
<name>A0ACB5UQS2_9FIRM</name>
<comment type="caution">
    <text evidence="1">The sequence shown here is derived from an EMBL/GenBank/DDBJ whole genome shotgun (WGS) entry which is preliminary data.</text>
</comment>
<keyword evidence="2" id="KW-1185">Reference proteome</keyword>
<reference evidence="1" key="1">
    <citation type="submission" date="2023-09" db="EMBL/GenBank/DDBJ databases">
        <title>Vallitalea sediminicola and Vallitalea maricola sp. nov., anaerobic bacteria isolated from marine sediment.</title>
        <authorList>
            <person name="Hirano S."/>
            <person name="Maeda A."/>
            <person name="Terahara T."/>
            <person name="Mori K."/>
            <person name="Hamada M."/>
            <person name="Matsumoto R."/>
            <person name="Kobayashi T."/>
        </authorList>
    </citation>
    <scope>NUCLEOTIDE SEQUENCE</scope>
    <source>
        <strain evidence="1">AN17-2</strain>
    </source>
</reference>
<protein>
    <submittedName>
        <fullName evidence="1">Two-component system response regulator DegU</fullName>
    </submittedName>
</protein>
<proteinExistence type="predicted"/>
<accession>A0ACB5UQS2</accession>
<sequence length="229" mass="26277">MSEIIRCMIAEDYKTLNDIFKNLINYEHDMEVIGTAFSGKDIYEMVIKREPDIILMDIEMETKSAGIEYSKKILEKFPNIKIIILTCYEDEEVIISAYEVGVVDYLLKNNSSSIILESIRAAYNNQSPIRPYAANAIRKTMLSLGTYKNNLLTVTNIIATLTSSEMDILKLLLFGKKQREIADVRSVELSTVKYHVSSILRKFKCKRTQEVIQIVKEIGIENILDKLTF</sequence>
<evidence type="ECO:0000313" key="1">
    <source>
        <dbReference type="EMBL" id="GMQ64972.1"/>
    </source>
</evidence>